<accession>A0A7J7N5G4</accession>
<dbReference type="AlphaFoldDB" id="A0A7J7N5G4"/>
<dbReference type="EMBL" id="JACGCM010001055">
    <property type="protein sequence ID" value="KAF6162284.1"/>
    <property type="molecule type" value="Genomic_DNA"/>
</dbReference>
<dbReference type="Proteomes" id="UP000541444">
    <property type="component" value="Unassembled WGS sequence"/>
</dbReference>
<evidence type="ECO:0000313" key="3">
    <source>
        <dbReference type="Proteomes" id="UP000541444"/>
    </source>
</evidence>
<feature type="coiled-coil region" evidence="1">
    <location>
        <begin position="495"/>
        <end position="529"/>
    </location>
</feature>
<evidence type="ECO:0000256" key="1">
    <source>
        <dbReference type="SAM" id="Coils"/>
    </source>
</evidence>
<dbReference type="PANTHER" id="PTHR33913:SF1">
    <property type="entry name" value="DRBM DOMAIN-CONTAINING PROTEIN"/>
    <property type="match status" value="1"/>
</dbReference>
<sequence>FCLFEDFITLELVEHPKAPSMLDKLQAKVLGKSEEIKGFQEEVVNHELHIGSLEKQVSQLRGCLEEKEQHLLESMDREKQVHALLVAAETTLAETKKHYDLMLESKQLDVNEICQKNDQAISNIREKFELEKLENLEIINFKKEKAVELHGDMERNCDRKLTENEDDLKQQLVLVQEEHTALFRLPERIDWGGESYTSSLYNNHVEVFNPSCCLRASFKNEVCSVVWEGISPEVEEMRQEHLQRFLQGDRERICTYHKRLCQERDPLSTLAMRGVDFVVLFGGELAQRLKKCGRSTFKGFFKEMEKEYALIINLLKNKHDKKELELTASHIEELKQCQFQTKVGLEKEIMLLKEKHDVEVEALSCHYEDVCRKLKEELEFEKSKISLLKNEHDKQEVDIRNSHIVKLKQFRYQAKVALEKEIMLLREKHDVEIGVLSRQHNDDWELKFEKSKISVLENEHDKKELELRASHIEELKQCQLQEKMESEKVEIMLLREKHDAEIGALSRLRDELKEKLEIEKSKTSVLKNEHDKDLVLRASHIEELKQCQLQEKMESEKVEIMLLREKHDAEIGALSRQRDELKEKLEIEKSKIGHLQKEHDKKESDYRVDCIEELKKFQNQAEVDIEQKAVSLRKDHDGQIKALRHLYEEKCQKLHGELEREKSKVSRLLIEHDKKESDLRANHNEELKLSLHQAEVDLEEITVLLRKEHDVQREALRRRHDAECRKLRDELEHQKSKDLQAIKSPKMNQMLRVAARILEKKRDTLSVQQRCLHDEVAQCEKTLQTLLSGGQEDLMSKVDSTVEACDDTLSLGVTQTSTEQCQNHVEERSFESFKRRKLSESTLSLDNPCQELDNICCENNWILPMYTVLPSKDQFRANVMVRGKDFVHSVDWEQGSNPLEARVSAARQMLIKLRSIESQASKFLPLLTSCTSKGSE</sequence>
<organism evidence="2 3">
    <name type="scientific">Kingdonia uniflora</name>
    <dbReference type="NCBI Taxonomy" id="39325"/>
    <lineage>
        <taxon>Eukaryota</taxon>
        <taxon>Viridiplantae</taxon>
        <taxon>Streptophyta</taxon>
        <taxon>Embryophyta</taxon>
        <taxon>Tracheophyta</taxon>
        <taxon>Spermatophyta</taxon>
        <taxon>Magnoliopsida</taxon>
        <taxon>Ranunculales</taxon>
        <taxon>Circaeasteraceae</taxon>
        <taxon>Kingdonia</taxon>
    </lineage>
</organism>
<gene>
    <name evidence="2" type="ORF">GIB67_008413</name>
</gene>
<keyword evidence="1" id="KW-0175">Coiled coil</keyword>
<keyword evidence="3" id="KW-1185">Reference proteome</keyword>
<feature type="coiled-coil region" evidence="1">
    <location>
        <begin position="564"/>
        <end position="598"/>
    </location>
</feature>
<feature type="non-terminal residue" evidence="2">
    <location>
        <position position="1"/>
    </location>
</feature>
<reference evidence="2 3" key="1">
    <citation type="journal article" date="2020" name="IScience">
        <title>Genome Sequencing of the Endangered Kingdonia uniflora (Circaeasteraceae, Ranunculales) Reveals Potential Mechanisms of Evolutionary Specialization.</title>
        <authorList>
            <person name="Sun Y."/>
            <person name="Deng T."/>
            <person name="Zhang A."/>
            <person name="Moore M.J."/>
            <person name="Landis J.B."/>
            <person name="Lin N."/>
            <person name="Zhang H."/>
            <person name="Zhang X."/>
            <person name="Huang J."/>
            <person name="Zhang X."/>
            <person name="Sun H."/>
            <person name="Wang H."/>
        </authorList>
    </citation>
    <scope>NUCLEOTIDE SEQUENCE [LARGE SCALE GENOMIC DNA]</scope>
    <source>
        <strain evidence="2">TB1705</strain>
        <tissue evidence="2">Leaf</tissue>
    </source>
</reference>
<dbReference type="PANTHER" id="PTHR33913">
    <property type="entry name" value="ALEURONE LAYER MORPHOGENESIS PROTEIN"/>
    <property type="match status" value="1"/>
</dbReference>
<protein>
    <submittedName>
        <fullName evidence="2">Uncharacterized protein</fullName>
    </submittedName>
</protein>
<proteinExistence type="predicted"/>
<comment type="caution">
    <text evidence="2">The sequence shown here is derived from an EMBL/GenBank/DDBJ whole genome shotgun (WGS) entry which is preliminary data.</text>
</comment>
<feature type="coiled-coil region" evidence="1">
    <location>
        <begin position="644"/>
        <end position="737"/>
    </location>
</feature>
<dbReference type="OrthoDB" id="1909634at2759"/>
<dbReference type="SUPFAM" id="SSF54768">
    <property type="entry name" value="dsRNA-binding domain-like"/>
    <property type="match status" value="1"/>
</dbReference>
<evidence type="ECO:0000313" key="2">
    <source>
        <dbReference type="EMBL" id="KAF6162284.1"/>
    </source>
</evidence>
<dbReference type="Gene3D" id="3.30.160.20">
    <property type="match status" value="1"/>
</dbReference>
<name>A0A7J7N5G4_9MAGN</name>